<dbReference type="Proteomes" id="UP000031760">
    <property type="component" value="Chromosome"/>
</dbReference>
<dbReference type="STRING" id="1454201.NMS_1586"/>
<evidence type="ECO:0008006" key="3">
    <source>
        <dbReference type="Google" id="ProtNLM"/>
    </source>
</evidence>
<organism evidence="1 2">
    <name type="scientific">Nonlabens marinus S1-08</name>
    <dbReference type="NCBI Taxonomy" id="1454201"/>
    <lineage>
        <taxon>Bacteria</taxon>
        <taxon>Pseudomonadati</taxon>
        <taxon>Bacteroidota</taxon>
        <taxon>Flavobacteriia</taxon>
        <taxon>Flavobacteriales</taxon>
        <taxon>Flavobacteriaceae</taxon>
        <taxon>Nonlabens</taxon>
    </lineage>
</organism>
<dbReference type="KEGG" id="nmf:NMS_1586"/>
<protein>
    <recommendedName>
        <fullName evidence="3">Lipoprotein</fullName>
    </recommendedName>
</protein>
<dbReference type="EMBL" id="AP014548">
    <property type="protein sequence ID" value="BAO55595.1"/>
    <property type="molecule type" value="Genomic_DNA"/>
</dbReference>
<dbReference type="Pfam" id="PF20050">
    <property type="entry name" value="DUF6452"/>
    <property type="match status" value="1"/>
</dbReference>
<reference evidence="1 2" key="1">
    <citation type="journal article" date="2014" name="Proc. Natl. Acad. Sci. U.S.A.">
        <title>Functional characterization of flavobacteria rhodopsins reveals a unique class of light-driven chloride pump in bacteria.</title>
        <authorList>
            <person name="Yoshizawa S."/>
            <person name="Kumagai Y."/>
            <person name="Kim H."/>
            <person name="Ogura Y."/>
            <person name="Hayashi T."/>
            <person name="Iwasaki W."/>
            <person name="DeLong E.F."/>
            <person name="Kogure K."/>
        </authorList>
    </citation>
    <scope>NUCLEOTIDE SEQUENCE [LARGE SCALE GENOMIC DNA]</scope>
    <source>
        <strain evidence="1 2">S1-08</strain>
    </source>
</reference>
<evidence type="ECO:0000313" key="1">
    <source>
        <dbReference type="EMBL" id="BAO55595.1"/>
    </source>
</evidence>
<dbReference type="PROSITE" id="PS51257">
    <property type="entry name" value="PROKAR_LIPOPROTEIN"/>
    <property type="match status" value="1"/>
</dbReference>
<gene>
    <name evidence="1" type="ORF">NMS_1586</name>
</gene>
<dbReference type="HOGENOM" id="CLU_134937_0_0_10"/>
<proteinExistence type="predicted"/>
<dbReference type="OrthoDB" id="663527at2"/>
<evidence type="ECO:0000313" key="2">
    <source>
        <dbReference type="Proteomes" id="UP000031760"/>
    </source>
</evidence>
<keyword evidence="2" id="KW-1185">Reference proteome</keyword>
<dbReference type="AlphaFoldDB" id="W8VRD8"/>
<name>W8VRD8_9FLAO</name>
<dbReference type="InterPro" id="IPR045607">
    <property type="entry name" value="DUF6452"/>
</dbReference>
<accession>W8VRD8</accession>
<dbReference type="RefSeq" id="WP_041496176.1">
    <property type="nucleotide sequence ID" value="NZ_AP014548.1"/>
</dbReference>
<sequence length="170" mass="19011">MNNSRLLLLGLIFTTVLASCEKDDLCVPEEAATPRLIVIFTDENNPLNRKPVASLQVIDQESQTAAPLNETGALTLTAVDSIAIPLRIIPGNTMYSFERTLNGTLNKDALNFNYTVDQEYINRACGFRAIYKDLEIDQPAETPSSPWIRNILIRNSNVLSNQDIHVEIRH</sequence>